<dbReference type="InterPro" id="IPR036388">
    <property type="entry name" value="WH-like_DNA-bd_sf"/>
</dbReference>
<evidence type="ECO:0000256" key="2">
    <source>
        <dbReference type="ARBA" id="ARBA00023015"/>
    </source>
</evidence>
<dbReference type="Proteomes" id="UP000598996">
    <property type="component" value="Unassembled WGS sequence"/>
</dbReference>
<evidence type="ECO:0000313" key="7">
    <source>
        <dbReference type="Proteomes" id="UP000598996"/>
    </source>
</evidence>
<dbReference type="PANTHER" id="PTHR30346">
    <property type="entry name" value="TRANSCRIPTIONAL DUAL REGULATOR HCAR-RELATED"/>
    <property type="match status" value="1"/>
</dbReference>
<dbReference type="Gene3D" id="1.10.10.10">
    <property type="entry name" value="Winged helix-like DNA-binding domain superfamily/Winged helix DNA-binding domain"/>
    <property type="match status" value="1"/>
</dbReference>
<evidence type="ECO:0000256" key="3">
    <source>
        <dbReference type="ARBA" id="ARBA00023125"/>
    </source>
</evidence>
<accession>A0ABS1VE50</accession>
<organism evidence="6 7">
    <name type="scientific">Paractinoplanes lichenicola</name>
    <dbReference type="NCBI Taxonomy" id="2802976"/>
    <lineage>
        <taxon>Bacteria</taxon>
        <taxon>Bacillati</taxon>
        <taxon>Actinomycetota</taxon>
        <taxon>Actinomycetes</taxon>
        <taxon>Micromonosporales</taxon>
        <taxon>Micromonosporaceae</taxon>
        <taxon>Paractinoplanes</taxon>
    </lineage>
</organism>
<gene>
    <name evidence="6" type="ORF">JKJ07_01360</name>
</gene>
<comment type="caution">
    <text evidence="6">The sequence shown here is derived from an EMBL/GenBank/DDBJ whole genome shotgun (WGS) entry which is preliminary data.</text>
</comment>
<keyword evidence="3" id="KW-0238">DNA-binding</keyword>
<dbReference type="SUPFAM" id="SSF53850">
    <property type="entry name" value="Periplasmic binding protein-like II"/>
    <property type="match status" value="1"/>
</dbReference>
<dbReference type="InterPro" id="IPR000847">
    <property type="entry name" value="LysR_HTH_N"/>
</dbReference>
<keyword evidence="7" id="KW-1185">Reference proteome</keyword>
<evidence type="ECO:0000256" key="4">
    <source>
        <dbReference type="ARBA" id="ARBA00023163"/>
    </source>
</evidence>
<dbReference type="PANTHER" id="PTHR30346:SF0">
    <property type="entry name" value="HCA OPERON TRANSCRIPTIONAL ACTIVATOR HCAR"/>
    <property type="match status" value="1"/>
</dbReference>
<keyword evidence="2" id="KW-0805">Transcription regulation</keyword>
<comment type="similarity">
    <text evidence="1">Belongs to the LysR transcriptional regulatory family.</text>
</comment>
<keyword evidence="4" id="KW-0804">Transcription</keyword>
<evidence type="ECO:0000313" key="6">
    <source>
        <dbReference type="EMBL" id="MBL7252951.1"/>
    </source>
</evidence>
<dbReference type="PROSITE" id="PS50931">
    <property type="entry name" value="HTH_LYSR"/>
    <property type="match status" value="1"/>
</dbReference>
<evidence type="ECO:0000259" key="5">
    <source>
        <dbReference type="PROSITE" id="PS50931"/>
    </source>
</evidence>
<dbReference type="EMBL" id="JAENHO010000001">
    <property type="protein sequence ID" value="MBL7252951.1"/>
    <property type="molecule type" value="Genomic_DNA"/>
</dbReference>
<dbReference type="PRINTS" id="PR00039">
    <property type="entry name" value="HTHLYSR"/>
</dbReference>
<protein>
    <submittedName>
        <fullName evidence="6">LysR family transcriptional regulator</fullName>
    </submittedName>
</protein>
<reference evidence="6 7" key="1">
    <citation type="submission" date="2021-01" db="EMBL/GenBank/DDBJ databases">
        <title>Actinoplanes sp. nov. LDG1-01 isolated from lichen.</title>
        <authorList>
            <person name="Saeng-In P."/>
            <person name="Phongsopitanun W."/>
            <person name="Kanchanasin P."/>
            <person name="Yuki M."/>
            <person name="Kudo T."/>
            <person name="Ohkuma M."/>
            <person name="Tanasupawat S."/>
        </authorList>
    </citation>
    <scope>NUCLEOTIDE SEQUENCE [LARGE SCALE GENOMIC DNA]</scope>
    <source>
        <strain evidence="6 7">LDG1-01</strain>
    </source>
</reference>
<dbReference type="InterPro" id="IPR036390">
    <property type="entry name" value="WH_DNA-bd_sf"/>
</dbReference>
<name>A0ABS1VE50_9ACTN</name>
<feature type="domain" description="HTH lysR-type" evidence="5">
    <location>
        <begin position="17"/>
        <end position="74"/>
    </location>
</feature>
<proteinExistence type="inferred from homology"/>
<sequence length="213" mass="22978">MPHRHEPAATHTCGVDLDLRRLRHFLAVADTLNFGRAAETLHLAQPALSRSVAALERELGVKLFDRSRAGTSLTPAGKLLHDEARVLLRSTDALQRRLVVAAREGRGVTIGFRPGSVVTAMVRHLEQRFPGLAVTTVPTSEADQIAGLRDGRLDASLALRPFNEQGLTVVELTDHMCLVVEAGRDSPVLRELVRNAHAIGDYCGAPPKIGGAV</sequence>
<dbReference type="Gene3D" id="3.40.190.10">
    <property type="entry name" value="Periplasmic binding protein-like II"/>
    <property type="match status" value="2"/>
</dbReference>
<evidence type="ECO:0000256" key="1">
    <source>
        <dbReference type="ARBA" id="ARBA00009437"/>
    </source>
</evidence>
<dbReference type="Pfam" id="PF00126">
    <property type="entry name" value="HTH_1"/>
    <property type="match status" value="1"/>
</dbReference>
<dbReference type="SUPFAM" id="SSF46785">
    <property type="entry name" value="Winged helix' DNA-binding domain"/>
    <property type="match status" value="1"/>
</dbReference>